<accession>A0A8E2F469</accession>
<dbReference type="Proteomes" id="UP000250140">
    <property type="component" value="Unassembled WGS sequence"/>
</dbReference>
<dbReference type="EMBL" id="KV749275">
    <property type="protein sequence ID" value="OCL10276.1"/>
    <property type="molecule type" value="Genomic_DNA"/>
</dbReference>
<evidence type="ECO:0000313" key="2">
    <source>
        <dbReference type="EMBL" id="OCL10276.1"/>
    </source>
</evidence>
<name>A0A8E2F469_9PEZI</name>
<gene>
    <name evidence="2" type="ORF">AOQ84DRAFT_353623</name>
</gene>
<evidence type="ECO:0000256" key="1">
    <source>
        <dbReference type="SAM" id="MobiDB-lite"/>
    </source>
</evidence>
<organism evidence="2 3">
    <name type="scientific">Glonium stellatum</name>
    <dbReference type="NCBI Taxonomy" id="574774"/>
    <lineage>
        <taxon>Eukaryota</taxon>
        <taxon>Fungi</taxon>
        <taxon>Dikarya</taxon>
        <taxon>Ascomycota</taxon>
        <taxon>Pezizomycotina</taxon>
        <taxon>Dothideomycetes</taxon>
        <taxon>Pleosporomycetidae</taxon>
        <taxon>Gloniales</taxon>
        <taxon>Gloniaceae</taxon>
        <taxon>Glonium</taxon>
    </lineage>
</organism>
<feature type="region of interest" description="Disordered" evidence="1">
    <location>
        <begin position="1"/>
        <end position="58"/>
    </location>
</feature>
<evidence type="ECO:0000313" key="3">
    <source>
        <dbReference type="Proteomes" id="UP000250140"/>
    </source>
</evidence>
<sequence length="58" mass="6330">MSPTPNPVPQHTNTQHATRSRASRNPSLLPPSQGPKLRPEPVTAINTPSNRIRPPSFP</sequence>
<reference evidence="2 3" key="1">
    <citation type="journal article" date="2016" name="Nat. Commun.">
        <title>Ectomycorrhizal ecology is imprinted in the genome of the dominant symbiotic fungus Cenococcum geophilum.</title>
        <authorList>
            <consortium name="DOE Joint Genome Institute"/>
            <person name="Peter M."/>
            <person name="Kohler A."/>
            <person name="Ohm R.A."/>
            <person name="Kuo A."/>
            <person name="Krutzmann J."/>
            <person name="Morin E."/>
            <person name="Arend M."/>
            <person name="Barry K.W."/>
            <person name="Binder M."/>
            <person name="Choi C."/>
            <person name="Clum A."/>
            <person name="Copeland A."/>
            <person name="Grisel N."/>
            <person name="Haridas S."/>
            <person name="Kipfer T."/>
            <person name="LaButti K."/>
            <person name="Lindquist E."/>
            <person name="Lipzen A."/>
            <person name="Maire R."/>
            <person name="Meier B."/>
            <person name="Mihaltcheva S."/>
            <person name="Molinier V."/>
            <person name="Murat C."/>
            <person name="Poggeler S."/>
            <person name="Quandt C.A."/>
            <person name="Sperisen C."/>
            <person name="Tritt A."/>
            <person name="Tisserant E."/>
            <person name="Crous P.W."/>
            <person name="Henrissat B."/>
            <person name="Nehls U."/>
            <person name="Egli S."/>
            <person name="Spatafora J.W."/>
            <person name="Grigoriev I.V."/>
            <person name="Martin F.M."/>
        </authorList>
    </citation>
    <scope>NUCLEOTIDE SEQUENCE [LARGE SCALE GENOMIC DNA]</scope>
    <source>
        <strain evidence="2 3">CBS 207.34</strain>
    </source>
</reference>
<proteinExistence type="predicted"/>
<dbReference type="AlphaFoldDB" id="A0A8E2F469"/>
<keyword evidence="3" id="KW-1185">Reference proteome</keyword>
<protein>
    <submittedName>
        <fullName evidence="2">Uncharacterized protein</fullName>
    </submittedName>
</protein>